<evidence type="ECO:0000313" key="3">
    <source>
        <dbReference type="EnsemblMetazoa" id="XP_038055024.1"/>
    </source>
</evidence>
<dbReference type="OrthoDB" id="441660at2759"/>
<reference evidence="3" key="1">
    <citation type="submission" date="2022-11" db="UniProtKB">
        <authorList>
            <consortium name="EnsemblMetazoa"/>
        </authorList>
    </citation>
    <scope>IDENTIFICATION</scope>
</reference>
<evidence type="ECO:0000256" key="1">
    <source>
        <dbReference type="SAM" id="SignalP"/>
    </source>
</evidence>
<dbReference type="GeneID" id="119727230"/>
<dbReference type="RefSeq" id="XP_038055024.1">
    <property type="nucleotide sequence ID" value="XM_038199096.1"/>
</dbReference>
<proteinExistence type="predicted"/>
<name>A0A913ZU93_PATMI</name>
<dbReference type="CDD" id="cd00037">
    <property type="entry name" value="CLECT"/>
    <property type="match status" value="1"/>
</dbReference>
<dbReference type="PROSITE" id="PS51257">
    <property type="entry name" value="PROKAR_LIPOPROTEIN"/>
    <property type="match status" value="1"/>
</dbReference>
<dbReference type="Pfam" id="PF00059">
    <property type="entry name" value="Lectin_C"/>
    <property type="match status" value="1"/>
</dbReference>
<dbReference type="InterPro" id="IPR001304">
    <property type="entry name" value="C-type_lectin-like"/>
</dbReference>
<keyword evidence="1" id="KW-0732">Signal</keyword>
<dbReference type="AlphaFoldDB" id="A0A913ZU93"/>
<evidence type="ECO:0000313" key="4">
    <source>
        <dbReference type="Proteomes" id="UP000887568"/>
    </source>
</evidence>
<feature type="signal peptide" evidence="1">
    <location>
        <begin position="1"/>
        <end position="21"/>
    </location>
</feature>
<evidence type="ECO:0000259" key="2">
    <source>
        <dbReference type="PROSITE" id="PS50041"/>
    </source>
</evidence>
<keyword evidence="4" id="KW-1185">Reference proteome</keyword>
<dbReference type="SUPFAM" id="SSF56436">
    <property type="entry name" value="C-type lectin-like"/>
    <property type="match status" value="1"/>
</dbReference>
<dbReference type="Proteomes" id="UP000887568">
    <property type="component" value="Unplaced"/>
</dbReference>
<dbReference type="PANTHER" id="PTHR22803">
    <property type="entry name" value="MANNOSE, PHOSPHOLIPASE, LECTIN RECEPTOR RELATED"/>
    <property type="match status" value="1"/>
</dbReference>
<dbReference type="Gene3D" id="3.10.100.10">
    <property type="entry name" value="Mannose-Binding Protein A, subunit A"/>
    <property type="match status" value="1"/>
</dbReference>
<dbReference type="InterPro" id="IPR016187">
    <property type="entry name" value="CTDL_fold"/>
</dbReference>
<sequence>MMNRVLIFSVLMAALCALASAGCPEGYTQRNWPNQHGNCYKVFKNAAWWFHADHFCRADGGWLATISDEDDGAFVNSFFISNRGYSCHDWYWVGGTDALNDGTWRWQQDGSVATYTNWGPYQPNNDGDEDSLIVNSATREWNDDKMYNFGLGAPAVCFVCEMYPTERQCSIVA</sequence>
<feature type="chain" id="PRO_5037226627" description="C-type lectin domain-containing protein" evidence="1">
    <location>
        <begin position="22"/>
        <end position="173"/>
    </location>
</feature>
<accession>A0A913ZU93</accession>
<feature type="domain" description="C-type lectin" evidence="2">
    <location>
        <begin position="35"/>
        <end position="143"/>
    </location>
</feature>
<dbReference type="PROSITE" id="PS50041">
    <property type="entry name" value="C_TYPE_LECTIN_2"/>
    <property type="match status" value="1"/>
</dbReference>
<dbReference type="SMART" id="SM00034">
    <property type="entry name" value="CLECT"/>
    <property type="match status" value="1"/>
</dbReference>
<dbReference type="EnsemblMetazoa" id="XM_038199096.1">
    <property type="protein sequence ID" value="XP_038055024.1"/>
    <property type="gene ID" value="LOC119727230"/>
</dbReference>
<dbReference type="InterPro" id="IPR050111">
    <property type="entry name" value="C-type_lectin/snaclec_domain"/>
</dbReference>
<protein>
    <recommendedName>
        <fullName evidence="2">C-type lectin domain-containing protein</fullName>
    </recommendedName>
</protein>
<dbReference type="InterPro" id="IPR016186">
    <property type="entry name" value="C-type_lectin-like/link_sf"/>
</dbReference>
<organism evidence="3 4">
    <name type="scientific">Patiria miniata</name>
    <name type="common">Bat star</name>
    <name type="synonym">Asterina miniata</name>
    <dbReference type="NCBI Taxonomy" id="46514"/>
    <lineage>
        <taxon>Eukaryota</taxon>
        <taxon>Metazoa</taxon>
        <taxon>Echinodermata</taxon>
        <taxon>Eleutherozoa</taxon>
        <taxon>Asterozoa</taxon>
        <taxon>Asteroidea</taxon>
        <taxon>Valvatacea</taxon>
        <taxon>Valvatida</taxon>
        <taxon>Asterinidae</taxon>
        <taxon>Patiria</taxon>
    </lineage>
</organism>